<protein>
    <submittedName>
        <fullName evidence="1">Uncharacterized protein</fullName>
    </submittedName>
</protein>
<accession>A0A4P7MVW0</accession>
<evidence type="ECO:0000313" key="1">
    <source>
        <dbReference type="EMBL" id="QBZ54229.1"/>
    </source>
</evidence>
<sequence length="50" mass="5415">MSKIGRTPGRLNKTKYALRPDLVSKRDTELELVPALHAVATATVWAQGGP</sequence>
<organism evidence="1 2">
    <name type="scientific">Pyricularia oryzae</name>
    <name type="common">Rice blast fungus</name>
    <name type="synonym">Magnaporthe oryzae</name>
    <dbReference type="NCBI Taxonomy" id="318829"/>
    <lineage>
        <taxon>Eukaryota</taxon>
        <taxon>Fungi</taxon>
        <taxon>Dikarya</taxon>
        <taxon>Ascomycota</taxon>
        <taxon>Pezizomycotina</taxon>
        <taxon>Sordariomycetes</taxon>
        <taxon>Sordariomycetidae</taxon>
        <taxon>Magnaporthales</taxon>
        <taxon>Pyriculariaceae</taxon>
        <taxon>Pyricularia</taxon>
    </lineage>
</organism>
<evidence type="ECO:0000313" key="2">
    <source>
        <dbReference type="Proteomes" id="UP000294847"/>
    </source>
</evidence>
<name>A0A4P7MVW0_PYROR</name>
<dbReference type="Proteomes" id="UP000294847">
    <property type="component" value="Chromosome 1"/>
</dbReference>
<reference evidence="1 2" key="1">
    <citation type="journal article" date="2019" name="Mol. Biol. Evol.">
        <title>Blast fungal genomes show frequent chromosomal changes, gene gains and losses, and effector gene turnover.</title>
        <authorList>
            <person name="Gomez Luciano L.B."/>
            <person name="Jason Tsai I."/>
            <person name="Chuma I."/>
            <person name="Tosa Y."/>
            <person name="Chen Y.H."/>
            <person name="Li J.Y."/>
            <person name="Li M.Y."/>
            <person name="Jade Lu M.Y."/>
            <person name="Nakayashiki H."/>
            <person name="Li W.H."/>
        </authorList>
    </citation>
    <scope>NUCLEOTIDE SEQUENCE [LARGE SCALE GENOMIC DNA]</scope>
    <source>
        <strain evidence="1">MZ5-1-6</strain>
    </source>
</reference>
<proteinExistence type="predicted"/>
<dbReference type="AlphaFoldDB" id="A0A4P7MVW0"/>
<dbReference type="EMBL" id="CP034204">
    <property type="protein sequence ID" value="QBZ54229.1"/>
    <property type="molecule type" value="Genomic_DNA"/>
</dbReference>
<gene>
    <name evidence="1" type="ORF">PoMZ_09925</name>
</gene>